<evidence type="ECO:0000256" key="6">
    <source>
        <dbReference type="SAM" id="Phobius"/>
    </source>
</evidence>
<dbReference type="EMBL" id="LBHU01000003">
    <property type="protein sequence ID" value="KLI63074.1"/>
    <property type="molecule type" value="Genomic_DNA"/>
</dbReference>
<evidence type="ECO:0000313" key="7">
    <source>
        <dbReference type="EMBL" id="KLI63074.1"/>
    </source>
</evidence>
<evidence type="ECO:0000256" key="1">
    <source>
        <dbReference type="ARBA" id="ARBA00004141"/>
    </source>
</evidence>
<dbReference type="FunFam" id="1.20.1260.100:FF:000001">
    <property type="entry name" value="translocator protein 2"/>
    <property type="match status" value="1"/>
</dbReference>
<dbReference type="STRING" id="874156.GCA_001021555_02408"/>
<feature type="transmembrane region" description="Helical" evidence="6">
    <location>
        <begin position="101"/>
        <end position="120"/>
    </location>
</feature>
<dbReference type="PIRSF" id="PIRSF005859">
    <property type="entry name" value="PBR"/>
    <property type="match status" value="1"/>
</dbReference>
<comment type="caution">
    <text evidence="7">The sequence shown here is derived from an EMBL/GenBank/DDBJ whole genome shotgun (WGS) entry which is preliminary data.</text>
</comment>
<dbReference type="Pfam" id="PF03073">
    <property type="entry name" value="TspO_MBR"/>
    <property type="match status" value="1"/>
</dbReference>
<dbReference type="PANTHER" id="PTHR10057:SF0">
    <property type="entry name" value="TRANSLOCATOR PROTEIN"/>
    <property type="match status" value="1"/>
</dbReference>
<keyword evidence="8" id="KW-1185">Reference proteome</keyword>
<dbReference type="Proteomes" id="UP000053455">
    <property type="component" value="Unassembled WGS sequence"/>
</dbReference>
<dbReference type="InterPro" id="IPR004307">
    <property type="entry name" value="TspO_MBR"/>
</dbReference>
<dbReference type="PANTHER" id="PTHR10057">
    <property type="entry name" value="PERIPHERAL-TYPE BENZODIAZEPINE RECEPTOR"/>
    <property type="match status" value="1"/>
</dbReference>
<gene>
    <name evidence="7" type="ORF">AAV99_10155</name>
</gene>
<evidence type="ECO:0000256" key="3">
    <source>
        <dbReference type="ARBA" id="ARBA00022692"/>
    </source>
</evidence>
<dbReference type="Gene3D" id="1.20.1260.100">
    <property type="entry name" value="TspO/MBR protein"/>
    <property type="match status" value="1"/>
</dbReference>
<comment type="similarity">
    <text evidence="2">Belongs to the TspO/BZRP family.</text>
</comment>
<organism evidence="7 8">
    <name type="scientific">Aurantiacibacter marinus</name>
    <dbReference type="NCBI Taxonomy" id="874156"/>
    <lineage>
        <taxon>Bacteria</taxon>
        <taxon>Pseudomonadati</taxon>
        <taxon>Pseudomonadota</taxon>
        <taxon>Alphaproteobacteria</taxon>
        <taxon>Sphingomonadales</taxon>
        <taxon>Erythrobacteraceae</taxon>
        <taxon>Aurantiacibacter</taxon>
    </lineage>
</organism>
<dbReference type="RefSeq" id="WP_047093965.1">
    <property type="nucleotide sequence ID" value="NZ_LBHU01000003.1"/>
</dbReference>
<evidence type="ECO:0000256" key="5">
    <source>
        <dbReference type="ARBA" id="ARBA00023136"/>
    </source>
</evidence>
<keyword evidence="3 6" id="KW-0812">Transmembrane</keyword>
<accession>A0A0H0XL46</accession>
<name>A0A0H0XL46_9SPHN</name>
<feature type="transmembrane region" description="Helical" evidence="6">
    <location>
        <begin position="42"/>
        <end position="60"/>
    </location>
</feature>
<protein>
    <submittedName>
        <fullName evidence="7">TspO</fullName>
    </submittedName>
</protein>
<comment type="subcellular location">
    <subcellularLocation>
        <location evidence="1">Membrane</location>
        <topology evidence="1">Multi-pass membrane protein</topology>
    </subcellularLocation>
</comment>
<reference evidence="7 8" key="1">
    <citation type="submission" date="2015-04" db="EMBL/GenBank/DDBJ databases">
        <title>The draft genome sequence of Erythrobacter marinus HWDM-33.</title>
        <authorList>
            <person name="Zhuang L."/>
            <person name="Liu Y."/>
            <person name="Shao Z."/>
        </authorList>
    </citation>
    <scope>NUCLEOTIDE SEQUENCE [LARGE SCALE GENOMIC DNA]</scope>
    <source>
        <strain evidence="7 8">HWDM-33</strain>
    </source>
</reference>
<evidence type="ECO:0000256" key="4">
    <source>
        <dbReference type="ARBA" id="ARBA00022989"/>
    </source>
</evidence>
<sequence length="161" mass="18500">MTFQLTFAIVWAIILAIGGGLLTKIEQWYFDLNKPSWQPPDWLFGPAWTTIFLLSGWAFVRSYPAAEAAGEASFLITLYVINGIANFVWSPVFFTLRRPDWALWEVPFLWLSVLALTVFLRQWDVLASWLIVPYLVWVSFATILNWKIVQLNKPFGGPVNT</sequence>
<dbReference type="AlphaFoldDB" id="A0A0H0XL46"/>
<proteinExistence type="inferred from homology"/>
<evidence type="ECO:0000313" key="8">
    <source>
        <dbReference type="Proteomes" id="UP000053455"/>
    </source>
</evidence>
<dbReference type="InterPro" id="IPR038330">
    <property type="entry name" value="TspO/MBR-related_sf"/>
</dbReference>
<dbReference type="GO" id="GO:0016020">
    <property type="term" value="C:membrane"/>
    <property type="evidence" value="ECO:0007669"/>
    <property type="project" value="UniProtKB-SubCell"/>
</dbReference>
<dbReference type="OrthoDB" id="9795496at2"/>
<feature type="transmembrane region" description="Helical" evidence="6">
    <location>
        <begin position="126"/>
        <end position="146"/>
    </location>
</feature>
<feature type="transmembrane region" description="Helical" evidence="6">
    <location>
        <begin position="72"/>
        <end position="94"/>
    </location>
</feature>
<evidence type="ECO:0000256" key="2">
    <source>
        <dbReference type="ARBA" id="ARBA00007524"/>
    </source>
</evidence>
<dbReference type="GO" id="GO:0033013">
    <property type="term" value="P:tetrapyrrole metabolic process"/>
    <property type="evidence" value="ECO:0007669"/>
    <property type="project" value="UniProtKB-ARBA"/>
</dbReference>
<keyword evidence="5 6" id="KW-0472">Membrane</keyword>
<keyword evidence="4 6" id="KW-1133">Transmembrane helix</keyword>
<dbReference type="CDD" id="cd15904">
    <property type="entry name" value="TSPO_MBR"/>
    <property type="match status" value="1"/>
</dbReference>
<feature type="transmembrane region" description="Helical" evidence="6">
    <location>
        <begin position="6"/>
        <end position="22"/>
    </location>
</feature>
<dbReference type="PATRIC" id="fig|874156.12.peg.2087"/>